<dbReference type="GO" id="GO:0046872">
    <property type="term" value="F:metal ion binding"/>
    <property type="evidence" value="ECO:0007669"/>
    <property type="project" value="UniProtKB-KW"/>
</dbReference>
<keyword evidence="14 19" id="KW-0238">DNA-binding</keyword>
<dbReference type="InterPro" id="IPR027417">
    <property type="entry name" value="P-loop_NTPase"/>
</dbReference>
<dbReference type="FunFam" id="2.20.28.10:FF:000003">
    <property type="entry name" value="DNA helicase"/>
    <property type="match status" value="1"/>
</dbReference>
<keyword evidence="17" id="KW-0456">Lyase</keyword>
<feature type="region of interest" description="Disordered" evidence="20">
    <location>
        <begin position="792"/>
        <end position="841"/>
    </location>
</feature>
<evidence type="ECO:0000256" key="19">
    <source>
        <dbReference type="RuleBase" id="RU004070"/>
    </source>
</evidence>
<protein>
    <recommendedName>
        <fullName evidence="21">MCM C-terminal AAA(+) ATPase domain-containing protein</fullName>
    </recommendedName>
</protein>
<evidence type="ECO:0000256" key="14">
    <source>
        <dbReference type="ARBA" id="ARBA00023125"/>
    </source>
</evidence>
<feature type="compositionally biased region" description="Acidic residues" evidence="20">
    <location>
        <begin position="269"/>
        <end position="285"/>
    </location>
</feature>
<dbReference type="Gene3D" id="2.40.50.140">
    <property type="entry name" value="Nucleic acid-binding proteins"/>
    <property type="match status" value="1"/>
</dbReference>
<dbReference type="AlphaFoldDB" id="A0ABD3QAZ0"/>
<dbReference type="InterPro" id="IPR036388">
    <property type="entry name" value="WH-like_DNA-bd_sf"/>
</dbReference>
<comment type="caution">
    <text evidence="22">The sequence shown here is derived from an EMBL/GenBank/DDBJ whole genome shotgun (WGS) entry which is preliminary data.</text>
</comment>
<evidence type="ECO:0000256" key="12">
    <source>
        <dbReference type="ARBA" id="ARBA00022840"/>
    </source>
</evidence>
<dbReference type="GO" id="GO:0005743">
    <property type="term" value="C:mitochondrial inner membrane"/>
    <property type="evidence" value="ECO:0007669"/>
    <property type="project" value="UniProtKB-SubCell"/>
</dbReference>
<keyword evidence="8 19" id="KW-0547">Nucleotide-binding</keyword>
<keyword evidence="6" id="KW-0235">DNA replication</keyword>
<feature type="compositionally biased region" description="Gly residues" evidence="20">
    <location>
        <begin position="240"/>
        <end position="256"/>
    </location>
</feature>
<dbReference type="SMART" id="SM00350">
    <property type="entry name" value="MCM"/>
    <property type="match status" value="1"/>
</dbReference>
<dbReference type="Pfam" id="PF17855">
    <property type="entry name" value="MCM_lid"/>
    <property type="match status" value="1"/>
</dbReference>
<keyword evidence="16" id="KW-0472">Membrane</keyword>
<feature type="compositionally biased region" description="Acidic residues" evidence="20">
    <location>
        <begin position="171"/>
        <end position="183"/>
    </location>
</feature>
<dbReference type="PRINTS" id="PR01657">
    <property type="entry name" value="MCMFAMILY"/>
</dbReference>
<feature type="compositionally biased region" description="Basic residues" evidence="20">
    <location>
        <begin position="792"/>
        <end position="804"/>
    </location>
</feature>
<dbReference type="PANTHER" id="PTHR11630">
    <property type="entry name" value="DNA REPLICATION LICENSING FACTOR MCM FAMILY MEMBER"/>
    <property type="match status" value="1"/>
</dbReference>
<feature type="compositionally biased region" description="Basic and acidic residues" evidence="20">
    <location>
        <begin position="731"/>
        <end position="742"/>
    </location>
</feature>
<dbReference type="InterPro" id="IPR008047">
    <property type="entry name" value="MCM_4"/>
</dbReference>
<dbReference type="Gene3D" id="3.40.50.300">
    <property type="entry name" value="P-loop containing nucleotide triphosphate hydrolases"/>
    <property type="match status" value="1"/>
</dbReference>
<dbReference type="GO" id="GO:0016829">
    <property type="term" value="F:lyase activity"/>
    <property type="evidence" value="ECO:0007669"/>
    <property type="project" value="UniProtKB-KW"/>
</dbReference>
<feature type="region of interest" description="Disordered" evidence="20">
    <location>
        <begin position="400"/>
        <end position="419"/>
    </location>
</feature>
<feature type="region of interest" description="Disordered" evidence="20">
    <location>
        <begin position="699"/>
        <end position="742"/>
    </location>
</feature>
<comment type="similarity">
    <text evidence="3">Belongs to the cytochrome c-type heme lyase family.</text>
</comment>
<evidence type="ECO:0000256" key="6">
    <source>
        <dbReference type="ARBA" id="ARBA00022705"/>
    </source>
</evidence>
<dbReference type="Gene3D" id="1.10.10.10">
    <property type="entry name" value="Winged helix-like DNA-binding domain superfamily/Winged helix DNA-binding domain"/>
    <property type="match status" value="1"/>
</dbReference>
<dbReference type="Proteomes" id="UP001530315">
    <property type="component" value="Unassembled WGS sequence"/>
</dbReference>
<evidence type="ECO:0000259" key="21">
    <source>
        <dbReference type="PROSITE" id="PS50051"/>
    </source>
</evidence>
<keyword evidence="11" id="KW-0347">Helicase</keyword>
<keyword evidence="15" id="KW-0496">Mitochondrion</keyword>
<keyword evidence="18" id="KW-0539">Nucleus</keyword>
<reference evidence="22 23" key="1">
    <citation type="submission" date="2024-10" db="EMBL/GenBank/DDBJ databases">
        <title>Updated reference genomes for cyclostephanoid diatoms.</title>
        <authorList>
            <person name="Roberts W.R."/>
            <person name="Alverson A.J."/>
        </authorList>
    </citation>
    <scope>NUCLEOTIDE SEQUENCE [LARGE SCALE GENOMIC DNA]</scope>
    <source>
        <strain evidence="22 23">AJA276-08</strain>
    </source>
</reference>
<dbReference type="PROSITE" id="PS00822">
    <property type="entry name" value="CYTO_HEME_LYASE_2"/>
    <property type="match status" value="1"/>
</dbReference>
<dbReference type="PROSITE" id="PS50051">
    <property type="entry name" value="MCM_2"/>
    <property type="match status" value="1"/>
</dbReference>
<feature type="compositionally biased region" description="Acidic residues" evidence="20">
    <location>
        <begin position="821"/>
        <end position="837"/>
    </location>
</feature>
<evidence type="ECO:0000256" key="13">
    <source>
        <dbReference type="ARBA" id="ARBA00023004"/>
    </source>
</evidence>
<keyword evidence="5" id="KW-0349">Heme</keyword>
<proteinExistence type="inferred from homology"/>
<dbReference type="EMBL" id="JALLAZ020000359">
    <property type="protein sequence ID" value="KAL3797069.1"/>
    <property type="molecule type" value="Genomic_DNA"/>
</dbReference>
<dbReference type="InterPro" id="IPR018525">
    <property type="entry name" value="MCM_CS"/>
</dbReference>
<dbReference type="PRINTS" id="PR01660">
    <property type="entry name" value="MCMPROTEIN4"/>
</dbReference>
<dbReference type="GO" id="GO:0005524">
    <property type="term" value="F:ATP binding"/>
    <property type="evidence" value="ECO:0007669"/>
    <property type="project" value="UniProtKB-KW"/>
</dbReference>
<evidence type="ECO:0000256" key="2">
    <source>
        <dbReference type="ARBA" id="ARBA00004273"/>
    </source>
</evidence>
<comment type="subcellular location">
    <subcellularLocation>
        <location evidence="2">Mitochondrion inner membrane</location>
    </subcellularLocation>
    <subcellularLocation>
        <location evidence="1">Nucleus</location>
    </subcellularLocation>
</comment>
<keyword evidence="12 19" id="KW-0067">ATP-binding</keyword>
<evidence type="ECO:0000256" key="5">
    <source>
        <dbReference type="ARBA" id="ARBA00022617"/>
    </source>
</evidence>
<dbReference type="InterPro" id="IPR033762">
    <property type="entry name" value="MCM_OB"/>
</dbReference>
<evidence type="ECO:0000256" key="1">
    <source>
        <dbReference type="ARBA" id="ARBA00004123"/>
    </source>
</evidence>
<dbReference type="GO" id="GO:0006260">
    <property type="term" value="P:DNA replication"/>
    <property type="evidence" value="ECO:0007669"/>
    <property type="project" value="UniProtKB-KW"/>
</dbReference>
<evidence type="ECO:0000256" key="10">
    <source>
        <dbReference type="ARBA" id="ARBA00022801"/>
    </source>
</evidence>
<dbReference type="PANTHER" id="PTHR11630:SF66">
    <property type="entry name" value="DNA REPLICATION LICENSING FACTOR MCM4"/>
    <property type="match status" value="1"/>
</dbReference>
<dbReference type="SUPFAM" id="SSF50249">
    <property type="entry name" value="Nucleic acid-binding proteins"/>
    <property type="match status" value="1"/>
</dbReference>
<dbReference type="InterPro" id="IPR001208">
    <property type="entry name" value="MCM_dom"/>
</dbReference>
<name>A0ABD3QAZ0_9STRA</name>
<evidence type="ECO:0000256" key="11">
    <source>
        <dbReference type="ARBA" id="ARBA00022806"/>
    </source>
</evidence>
<evidence type="ECO:0000256" key="15">
    <source>
        <dbReference type="ARBA" id="ARBA00023128"/>
    </source>
</evidence>
<feature type="compositionally biased region" description="Low complexity" evidence="20">
    <location>
        <begin position="194"/>
        <end position="203"/>
    </location>
</feature>
<dbReference type="GO" id="GO:0004386">
    <property type="term" value="F:helicase activity"/>
    <property type="evidence" value="ECO:0007669"/>
    <property type="project" value="UniProtKB-KW"/>
</dbReference>
<dbReference type="InterPro" id="IPR041562">
    <property type="entry name" value="MCM_lid"/>
</dbReference>
<dbReference type="Pfam" id="PF00493">
    <property type="entry name" value="MCM"/>
    <property type="match status" value="2"/>
</dbReference>
<sequence>MLRKGYRPPVESIPSVLQIHNAVNERSWQQVRKWEAELHDNLEPKLVKFVGRPKDLSPRAWWNSRVLMTKEPFDRHDWYVEDADGGEPRRYVIDFYEGAEGPGGMGGGGADRPTDIAPSMSRPPSMYIDVRPALDGPSAAVDRMTMFARDSFPGIASAWDSGPSPGSAGRDDDDDDDEDEGEGDVSFVPGGRAGSESTTARRTTAAEEEVLSSVRKPGRSVGAAGGAGGDDDDDDDFDWRGGGGGGGGDGGGGGVAPGFEDRDDNANGDGEDRDDGANDDEEEDQATLIRGTDVHVRSAAAAFRDFVRNFVSVEESERRLAPARRKRRRRMGGSSRGGRRAAGGDDGDGEDVENGWDVPGDSDDDDDEEEQEEEEEEGVAGDAGAPLYLRKLEQILLRGRSDSTPDSLTSPTGNDGTGVGRAGVASLDLDALHLYFHSPECQRLYGWLVDYPSEIVPLMDILLGRELETLRDELRLRQEEKLAEAEAVGDDVGAEAAAGILELLPDDVLPRVQVRPFHLRSLSHMRSLDPNSIDALLGLRGMVVRTSPVIPDLKVAFFQCSICGNTDQVTIDRGRIAEPTQCPTCHVRHGYSLVHNRCYFSDKQMVRVQETPDEVPAGETPASIVVFAYDDLVDAVRPGDRVEVTGVFRAQARRVNPKITKVKSVYKTYVDAIHFRKVVTNSSKERDEAVDAAAASVAAQKKKKKKKRSADDEVGEGAEDENRQHQPGRGMRGDDVTHGSHFPPERIAELEALSKRADVYDRLVRALAPSIWEMDDVKKGVLCMLFGGNSRKVKKGTAQRRRNREKALQARRELTERGGGTDDDDDEPELEEDDDDDGVKLNKRGDINILLVGDPGTSKSQLLGYVHKLSPRGVYTSGKGSSAVGLTASVVRDPETRELVMESGALVLSDLGICCIDEFDKMSATTRAILHEAMEQQTVSIAKAGIIATLNARTSILASANPVESRYNPSLSVVENIQLPPTLLSRFDLIYLILDAPNVANDRMLAQHLVGLYYEIPNVVEPPLDHSLLRDYIAYARENIHPELSDLASRELIAAYIEMRRGGSGGSGGRGRTITATPRQLESLIRLSESLARMKYSTVVTRDDVREAVRLMKVATQAAATDPRTGRIDMDMITTGRSTAERELEENLAASLKELLVERRGNRLGVSDIRRQLSEILNAQVQQEDLTEVLKIMDADGLVQYNERAQTVFVRAGVVG</sequence>
<evidence type="ECO:0000256" key="3">
    <source>
        <dbReference type="ARBA" id="ARBA00007255"/>
    </source>
</evidence>
<dbReference type="GO" id="GO:0005634">
    <property type="term" value="C:nucleus"/>
    <property type="evidence" value="ECO:0007669"/>
    <property type="project" value="UniProtKB-SubCell"/>
</dbReference>
<comment type="similarity">
    <text evidence="4 19">Belongs to the MCM family.</text>
</comment>
<dbReference type="PROSITE" id="PS00821">
    <property type="entry name" value="CYTO_HEME_LYASE_1"/>
    <property type="match status" value="1"/>
</dbReference>
<dbReference type="GO" id="GO:0016787">
    <property type="term" value="F:hydrolase activity"/>
    <property type="evidence" value="ECO:0007669"/>
    <property type="project" value="UniProtKB-KW"/>
</dbReference>
<dbReference type="SUPFAM" id="SSF52540">
    <property type="entry name" value="P-loop containing nucleoside triphosphate hydrolases"/>
    <property type="match status" value="1"/>
</dbReference>
<feature type="domain" description="MCM C-terminal AAA(+) ATPase" evidence="21">
    <location>
        <begin position="759"/>
        <end position="1009"/>
    </location>
</feature>
<evidence type="ECO:0000256" key="4">
    <source>
        <dbReference type="ARBA" id="ARBA00008010"/>
    </source>
</evidence>
<organism evidence="22 23">
    <name type="scientific">Stephanodiscus triporus</name>
    <dbReference type="NCBI Taxonomy" id="2934178"/>
    <lineage>
        <taxon>Eukaryota</taxon>
        <taxon>Sar</taxon>
        <taxon>Stramenopiles</taxon>
        <taxon>Ochrophyta</taxon>
        <taxon>Bacillariophyta</taxon>
        <taxon>Coscinodiscophyceae</taxon>
        <taxon>Thalassiosirophycidae</taxon>
        <taxon>Stephanodiscales</taxon>
        <taxon>Stephanodiscaceae</taxon>
        <taxon>Stephanodiscus</taxon>
    </lineage>
</organism>
<keyword evidence="9" id="KW-0999">Mitochondrion inner membrane</keyword>
<dbReference type="InterPro" id="IPR012340">
    <property type="entry name" value="NA-bd_OB-fold"/>
</dbReference>
<evidence type="ECO:0000256" key="8">
    <source>
        <dbReference type="ARBA" id="ARBA00022741"/>
    </source>
</evidence>
<dbReference type="Pfam" id="PF01265">
    <property type="entry name" value="Cyto_heme_lyase"/>
    <property type="match status" value="1"/>
</dbReference>
<dbReference type="PROSITE" id="PS00847">
    <property type="entry name" value="MCM_1"/>
    <property type="match status" value="1"/>
</dbReference>
<feature type="compositionally biased region" description="Basic residues" evidence="20">
    <location>
        <begin position="321"/>
        <end position="331"/>
    </location>
</feature>
<evidence type="ECO:0000256" key="7">
    <source>
        <dbReference type="ARBA" id="ARBA00022723"/>
    </source>
</evidence>
<feature type="region of interest" description="Disordered" evidence="20">
    <location>
        <begin position="311"/>
        <end position="384"/>
    </location>
</feature>
<feature type="region of interest" description="Disordered" evidence="20">
    <location>
        <begin position="102"/>
        <end position="122"/>
    </location>
</feature>
<feature type="compositionally biased region" description="Low complexity" evidence="20">
    <location>
        <begin position="402"/>
        <end position="412"/>
    </location>
</feature>
<evidence type="ECO:0000256" key="17">
    <source>
        <dbReference type="ARBA" id="ARBA00023239"/>
    </source>
</evidence>
<keyword evidence="7" id="KW-0479">Metal-binding</keyword>
<keyword evidence="10" id="KW-0378">Hydrolase</keyword>
<dbReference type="InterPro" id="IPR031327">
    <property type="entry name" value="MCM"/>
</dbReference>
<evidence type="ECO:0000313" key="23">
    <source>
        <dbReference type="Proteomes" id="UP001530315"/>
    </source>
</evidence>
<dbReference type="Pfam" id="PF17207">
    <property type="entry name" value="MCM_OB"/>
    <property type="match status" value="1"/>
</dbReference>
<feature type="region of interest" description="Disordered" evidence="20">
    <location>
        <begin position="155"/>
        <end position="295"/>
    </location>
</feature>
<gene>
    <name evidence="22" type="ORF">ACHAW5_007570</name>
</gene>
<dbReference type="GO" id="GO:0003677">
    <property type="term" value="F:DNA binding"/>
    <property type="evidence" value="ECO:0007669"/>
    <property type="project" value="UniProtKB-KW"/>
</dbReference>
<dbReference type="InterPro" id="IPR000511">
    <property type="entry name" value="Holocyt_c/c1_synthase"/>
</dbReference>
<dbReference type="Gene3D" id="2.20.28.10">
    <property type="match status" value="1"/>
</dbReference>
<keyword evidence="23" id="KW-1185">Reference proteome</keyword>
<evidence type="ECO:0000256" key="18">
    <source>
        <dbReference type="ARBA" id="ARBA00023242"/>
    </source>
</evidence>
<feature type="compositionally biased region" description="Basic and acidic residues" evidence="20">
    <location>
        <begin position="805"/>
        <end position="820"/>
    </location>
</feature>
<evidence type="ECO:0000256" key="9">
    <source>
        <dbReference type="ARBA" id="ARBA00022792"/>
    </source>
</evidence>
<feature type="compositionally biased region" description="Acidic residues" evidence="20">
    <location>
        <begin position="345"/>
        <end position="379"/>
    </location>
</feature>
<keyword evidence="13" id="KW-0408">Iron</keyword>
<evidence type="ECO:0000256" key="16">
    <source>
        <dbReference type="ARBA" id="ARBA00023136"/>
    </source>
</evidence>
<evidence type="ECO:0000313" key="22">
    <source>
        <dbReference type="EMBL" id="KAL3797069.1"/>
    </source>
</evidence>
<evidence type="ECO:0000256" key="20">
    <source>
        <dbReference type="SAM" id="MobiDB-lite"/>
    </source>
</evidence>
<accession>A0ABD3QAZ0</accession>